<proteinExistence type="predicted"/>
<keyword evidence="4" id="KW-1185">Reference proteome</keyword>
<protein>
    <submittedName>
        <fullName evidence="3">DUF4097 domain-containing protein</fullName>
    </submittedName>
</protein>
<reference evidence="3" key="2">
    <citation type="journal article" date="2021" name="PeerJ">
        <title>Extensive microbial diversity within the chicken gut microbiome revealed by metagenomics and culture.</title>
        <authorList>
            <person name="Gilroy R."/>
            <person name="Ravi A."/>
            <person name="Getino M."/>
            <person name="Pursley I."/>
            <person name="Horton D.L."/>
            <person name="Alikhan N.F."/>
            <person name="Baker D."/>
            <person name="Gharbi K."/>
            <person name="Hall N."/>
            <person name="Watson M."/>
            <person name="Adriaenssens E.M."/>
            <person name="Foster-Nyarko E."/>
            <person name="Jarju S."/>
            <person name="Secka A."/>
            <person name="Antonio M."/>
            <person name="Oren A."/>
            <person name="Chaudhuri R.R."/>
            <person name="La Ragione R."/>
            <person name="Hildebrand F."/>
            <person name="Pallen M.J."/>
        </authorList>
    </citation>
    <scope>NUCLEOTIDE SEQUENCE</scope>
    <source>
        <strain evidence="3">CHK149-3286</strain>
    </source>
</reference>
<evidence type="ECO:0000313" key="2">
    <source>
        <dbReference type="EMBL" id="GEP81984.1"/>
    </source>
</evidence>
<evidence type="ECO:0000259" key="1">
    <source>
        <dbReference type="Pfam" id="PF13349"/>
    </source>
</evidence>
<dbReference type="Proteomes" id="UP000706163">
    <property type="component" value="Unassembled WGS sequence"/>
</dbReference>
<comment type="caution">
    <text evidence="3">The sequence shown here is derived from an EMBL/GenBank/DDBJ whole genome shotgun (WGS) entry which is preliminary data.</text>
</comment>
<dbReference type="AlphaFoldDB" id="A0A921GYS9"/>
<feature type="domain" description="DUF4097" evidence="1">
    <location>
        <begin position="48"/>
        <end position="231"/>
    </location>
</feature>
<sequence>MKKLLWILFALGTLMFVVFGILTIIKGKEIAHTHPSKVTNNEDFNENIDHLNINGSNANVKIKQGDKFNVKSIGPNSKYKSNAKVNNKSLNINMNQPKAIVNLNPFQRNYTQLEVTVPKSLKSIKISGESGNIDVDGINTQSSKFKADSGQVKLKNSKLGSLNINVDTGKLVTQHSKFQHAKIKADTGLVRMKNVPADKPIDIDVDTAYVHLSFDQAPKNSLFDVNQQEGKPDINIPSLKNKKIGNGKNIIKIRTDVGHVKID</sequence>
<dbReference type="EMBL" id="BKAQ01000008">
    <property type="protein sequence ID" value="GEP81984.1"/>
    <property type="molecule type" value="Genomic_DNA"/>
</dbReference>
<dbReference type="GeneID" id="69903850"/>
<dbReference type="Pfam" id="PF13349">
    <property type="entry name" value="DUF4097"/>
    <property type="match status" value="1"/>
</dbReference>
<reference evidence="3" key="3">
    <citation type="submission" date="2021-09" db="EMBL/GenBank/DDBJ databases">
        <authorList>
            <person name="Gilroy R."/>
        </authorList>
    </citation>
    <scope>NUCLEOTIDE SEQUENCE</scope>
    <source>
        <strain evidence="3">CHK149-3286</strain>
    </source>
</reference>
<evidence type="ECO:0000313" key="3">
    <source>
        <dbReference type="EMBL" id="HJF66963.1"/>
    </source>
</evidence>
<dbReference type="Proteomes" id="UP000321040">
    <property type="component" value="Unassembled WGS sequence"/>
</dbReference>
<evidence type="ECO:0000313" key="4">
    <source>
        <dbReference type="Proteomes" id="UP000321040"/>
    </source>
</evidence>
<dbReference type="RefSeq" id="WP_158260856.1">
    <property type="nucleotide sequence ID" value="NZ_BKAQ01000008.1"/>
</dbReference>
<name>A0A921GYS9_9STAP</name>
<organism evidence="3 5">
    <name type="scientific">Staphylococcus kloosii</name>
    <dbReference type="NCBI Taxonomy" id="29384"/>
    <lineage>
        <taxon>Bacteria</taxon>
        <taxon>Bacillati</taxon>
        <taxon>Bacillota</taxon>
        <taxon>Bacilli</taxon>
        <taxon>Bacillales</taxon>
        <taxon>Staphylococcaceae</taxon>
        <taxon>Staphylococcus</taxon>
    </lineage>
</organism>
<accession>A0A921GYS9</accession>
<evidence type="ECO:0000313" key="5">
    <source>
        <dbReference type="Proteomes" id="UP000706163"/>
    </source>
</evidence>
<reference evidence="2 4" key="1">
    <citation type="submission" date="2019-07" db="EMBL/GenBank/DDBJ databases">
        <title>Whole genome shotgun sequence of Staphylococcus kloosii NBRC 109624.</title>
        <authorList>
            <person name="Hosoyama A."/>
            <person name="Uohara A."/>
            <person name="Ohji S."/>
            <person name="Ichikawa N."/>
        </authorList>
    </citation>
    <scope>NUCLEOTIDE SEQUENCE [LARGE SCALE GENOMIC DNA]</scope>
    <source>
        <strain evidence="2 4">NBRC 109624</strain>
    </source>
</reference>
<gene>
    <name evidence="3" type="ORF">K8V85_01500</name>
    <name evidence="2" type="ORF">SKL01_11620</name>
</gene>
<dbReference type="EMBL" id="DYVT01000018">
    <property type="protein sequence ID" value="HJF66963.1"/>
    <property type="molecule type" value="Genomic_DNA"/>
</dbReference>
<dbReference type="InterPro" id="IPR025164">
    <property type="entry name" value="Toastrack_DUF4097"/>
</dbReference>